<dbReference type="AlphaFoldDB" id="A0A9R0J303"/>
<dbReference type="Proteomes" id="UP000813463">
    <property type="component" value="Chromosome 1"/>
</dbReference>
<dbReference type="OrthoDB" id="1907763at2759"/>
<gene>
    <name evidence="2" type="primary">LOC110799357</name>
</gene>
<accession>A0A9R0J303</accession>
<organism evidence="1 2">
    <name type="scientific">Spinacia oleracea</name>
    <name type="common">Spinach</name>
    <dbReference type="NCBI Taxonomy" id="3562"/>
    <lineage>
        <taxon>Eukaryota</taxon>
        <taxon>Viridiplantae</taxon>
        <taxon>Streptophyta</taxon>
        <taxon>Embryophyta</taxon>
        <taxon>Tracheophyta</taxon>
        <taxon>Spermatophyta</taxon>
        <taxon>Magnoliopsida</taxon>
        <taxon>eudicotyledons</taxon>
        <taxon>Gunneridae</taxon>
        <taxon>Pentapetalae</taxon>
        <taxon>Caryophyllales</taxon>
        <taxon>Chenopodiaceae</taxon>
        <taxon>Chenopodioideae</taxon>
        <taxon>Anserineae</taxon>
        <taxon>Spinacia</taxon>
    </lineage>
</organism>
<dbReference type="KEGG" id="soe:110799357"/>
<protein>
    <submittedName>
        <fullName evidence="2">Small acidic protein 1-like</fullName>
    </submittedName>
</protein>
<dbReference type="GeneID" id="110799357"/>
<reference evidence="2" key="2">
    <citation type="submission" date="2025-08" db="UniProtKB">
        <authorList>
            <consortium name="RefSeq"/>
        </authorList>
    </citation>
    <scope>IDENTIFICATION</scope>
    <source>
        <tissue evidence="2">Leaf</tissue>
    </source>
</reference>
<evidence type="ECO:0000313" key="1">
    <source>
        <dbReference type="Proteomes" id="UP000813463"/>
    </source>
</evidence>
<dbReference type="RefSeq" id="XP_021860301.1">
    <property type="nucleotide sequence ID" value="XM_022004609.1"/>
</dbReference>
<keyword evidence="1" id="KW-1185">Reference proteome</keyword>
<name>A0A9R0J303_SPIOL</name>
<evidence type="ECO:0000313" key="2">
    <source>
        <dbReference type="RefSeq" id="XP_021860301.1"/>
    </source>
</evidence>
<sequence length="66" mass="7381">MTPDREHADAKFAPYCSIDAAMSMDVDDIDPLKVSGEGLMALDINKLTDVDFFNFFSDDFDDVDIN</sequence>
<reference evidence="1" key="1">
    <citation type="journal article" date="2021" name="Nat. Commun.">
        <title>Genomic analyses provide insights into spinach domestication and the genetic basis of agronomic traits.</title>
        <authorList>
            <person name="Cai X."/>
            <person name="Sun X."/>
            <person name="Xu C."/>
            <person name="Sun H."/>
            <person name="Wang X."/>
            <person name="Ge C."/>
            <person name="Zhang Z."/>
            <person name="Wang Q."/>
            <person name="Fei Z."/>
            <person name="Jiao C."/>
            <person name="Wang Q."/>
        </authorList>
    </citation>
    <scope>NUCLEOTIDE SEQUENCE [LARGE SCALE GENOMIC DNA]</scope>
    <source>
        <strain evidence="1">cv. Varoflay</strain>
    </source>
</reference>
<proteinExistence type="predicted"/>